<dbReference type="AlphaFoldDB" id="A0A4R1MED3"/>
<gene>
    <name evidence="1" type="ORF">EDC19_2344</name>
</gene>
<reference evidence="1 2" key="1">
    <citation type="submission" date="2019-03" db="EMBL/GenBank/DDBJ databases">
        <title>Genomic Encyclopedia of Type Strains, Phase IV (KMG-IV): sequencing the most valuable type-strain genomes for metagenomic binning, comparative biology and taxonomic classification.</title>
        <authorList>
            <person name="Goeker M."/>
        </authorList>
    </citation>
    <scope>NUCLEOTIDE SEQUENCE [LARGE SCALE GENOMIC DNA]</scope>
    <source>
        <strain evidence="1 2">DSM 24176</strain>
    </source>
</reference>
<dbReference type="Pfam" id="PF19642">
    <property type="entry name" value="DUF6145"/>
    <property type="match status" value="1"/>
</dbReference>
<organism evidence="1 2">
    <name type="scientific">Natranaerovirga hydrolytica</name>
    <dbReference type="NCBI Taxonomy" id="680378"/>
    <lineage>
        <taxon>Bacteria</taxon>
        <taxon>Bacillati</taxon>
        <taxon>Bacillota</taxon>
        <taxon>Clostridia</taxon>
        <taxon>Lachnospirales</taxon>
        <taxon>Natranaerovirgaceae</taxon>
        <taxon>Natranaerovirga</taxon>
    </lineage>
</organism>
<dbReference type="RefSeq" id="WP_165868604.1">
    <property type="nucleotide sequence ID" value="NZ_SMGQ01000015.1"/>
</dbReference>
<evidence type="ECO:0000313" key="1">
    <source>
        <dbReference type="EMBL" id="TCK90575.1"/>
    </source>
</evidence>
<dbReference type="InterPro" id="IPR046143">
    <property type="entry name" value="DUF6145"/>
</dbReference>
<proteinExistence type="predicted"/>
<dbReference type="Proteomes" id="UP000294545">
    <property type="component" value="Unassembled WGS sequence"/>
</dbReference>
<keyword evidence="2" id="KW-1185">Reference proteome</keyword>
<dbReference type="EMBL" id="SMGQ01000015">
    <property type="protein sequence ID" value="TCK90575.1"/>
    <property type="molecule type" value="Genomic_DNA"/>
</dbReference>
<comment type="caution">
    <text evidence="1">The sequence shown here is derived from an EMBL/GenBank/DDBJ whole genome shotgun (WGS) entry which is preliminary data.</text>
</comment>
<evidence type="ECO:0000313" key="2">
    <source>
        <dbReference type="Proteomes" id="UP000294545"/>
    </source>
</evidence>
<accession>A0A4R1MED3</accession>
<sequence>MYDDDERMILCVSNAYTQQFYFNNDFDNLPQSIIEELNALSVLFTEEIGGVLIIGFNEEGELFIEVTAKEDDLLYDEIGSHLKIKQLQIDKKDLLEALALYYKTFFLA</sequence>
<name>A0A4R1MED3_9FIRM</name>
<protein>
    <submittedName>
        <fullName evidence="1">Uncharacterized protein</fullName>
    </submittedName>
</protein>